<comment type="caution">
    <text evidence="2">The sequence shown here is derived from an EMBL/GenBank/DDBJ whole genome shotgun (WGS) entry which is preliminary data.</text>
</comment>
<dbReference type="EMBL" id="LAZR01037013">
    <property type="protein sequence ID" value="KKL23331.1"/>
    <property type="molecule type" value="Genomic_DNA"/>
</dbReference>
<accession>A0A0F9E096</accession>
<dbReference type="InterPro" id="IPR017850">
    <property type="entry name" value="Alkaline_phosphatase_core_sf"/>
</dbReference>
<dbReference type="Pfam" id="PF16347">
    <property type="entry name" value="SGSH_C"/>
    <property type="match status" value="1"/>
</dbReference>
<feature type="non-terminal residue" evidence="2">
    <location>
        <position position="1"/>
    </location>
</feature>
<dbReference type="PANTHER" id="PTHR46615">
    <property type="entry name" value="ARYLSULFATASE K"/>
    <property type="match status" value="1"/>
</dbReference>
<evidence type="ECO:0000259" key="1">
    <source>
        <dbReference type="Pfam" id="PF16347"/>
    </source>
</evidence>
<dbReference type="AlphaFoldDB" id="A0A0F9E096"/>
<name>A0A0F9E096_9ZZZZ</name>
<dbReference type="GO" id="GO:0004065">
    <property type="term" value="F:arylsulfatase activity"/>
    <property type="evidence" value="ECO:0007669"/>
    <property type="project" value="TreeGrafter"/>
</dbReference>
<organism evidence="2">
    <name type="scientific">marine sediment metagenome</name>
    <dbReference type="NCBI Taxonomy" id="412755"/>
    <lineage>
        <taxon>unclassified sequences</taxon>
        <taxon>metagenomes</taxon>
        <taxon>ecological metagenomes</taxon>
    </lineage>
</organism>
<protein>
    <recommendedName>
        <fullName evidence="1">N-sulphoglucosamine sulphohydrolase C-terminal domain-containing protein</fullName>
    </recommendedName>
</protein>
<reference evidence="2" key="1">
    <citation type="journal article" date="2015" name="Nature">
        <title>Complex archaea that bridge the gap between prokaryotes and eukaryotes.</title>
        <authorList>
            <person name="Spang A."/>
            <person name="Saw J.H."/>
            <person name="Jorgensen S.L."/>
            <person name="Zaremba-Niedzwiedzka K."/>
            <person name="Martijn J."/>
            <person name="Lind A.E."/>
            <person name="van Eijk R."/>
            <person name="Schleper C."/>
            <person name="Guy L."/>
            <person name="Ettema T.J."/>
        </authorList>
    </citation>
    <scope>NUCLEOTIDE SEQUENCE</scope>
</reference>
<dbReference type="InterPro" id="IPR032506">
    <property type="entry name" value="SGSH_C"/>
</dbReference>
<evidence type="ECO:0000313" key="2">
    <source>
        <dbReference type="EMBL" id="KKL23331.1"/>
    </source>
</evidence>
<dbReference type="SUPFAM" id="SSF53649">
    <property type="entry name" value="Alkaline phosphatase-like"/>
    <property type="match status" value="1"/>
</dbReference>
<dbReference type="InterPro" id="IPR051849">
    <property type="entry name" value="GAG-degrading_sulfatase"/>
</dbReference>
<dbReference type="GO" id="GO:0015024">
    <property type="term" value="F:glucuronate-2-sulfatase activity"/>
    <property type="evidence" value="ECO:0007669"/>
    <property type="project" value="TreeGrafter"/>
</dbReference>
<feature type="domain" description="N-sulphoglucosamine sulphohydrolase C-terminal" evidence="1">
    <location>
        <begin position="2"/>
        <end position="135"/>
    </location>
</feature>
<gene>
    <name evidence="2" type="ORF">LCGC14_2426420</name>
</gene>
<sequence>FYEGSARVPIIFSLPGVVPSGKRIMQATSLLDLGPTLIELSGGPELPRMDGESILSLIQGAVPENPARVIISQLGDVKGDSPSAMIRKGKWKLISHCGYEHPQLFDLADDPEEMKDLAQDPRQQSFRQELLDELSSYWNGEGVLKHITDSYAHSQILKRWEKTTEPDAPEQWIGKLDSNVLIK</sequence>
<dbReference type="Gene3D" id="3.40.720.10">
    <property type="entry name" value="Alkaline Phosphatase, subunit A"/>
    <property type="match status" value="1"/>
</dbReference>
<dbReference type="PANTHER" id="PTHR46615:SF1">
    <property type="entry name" value="ARYLSULFATASE K"/>
    <property type="match status" value="1"/>
</dbReference>
<proteinExistence type="predicted"/>